<evidence type="ECO:0000259" key="12">
    <source>
        <dbReference type="PROSITE" id="PS51352"/>
    </source>
</evidence>
<evidence type="ECO:0000256" key="10">
    <source>
        <dbReference type="ARBA" id="ARBA00041373"/>
    </source>
</evidence>
<evidence type="ECO:0000256" key="4">
    <source>
        <dbReference type="ARBA" id="ARBA00022862"/>
    </source>
</evidence>
<evidence type="ECO:0000256" key="5">
    <source>
        <dbReference type="ARBA" id="ARBA00023002"/>
    </source>
</evidence>
<dbReference type="InterPro" id="IPR036249">
    <property type="entry name" value="Thioredoxin-like_sf"/>
</dbReference>
<comment type="similarity">
    <text evidence="9">Belongs to the peroxiredoxin family. BCP/PrxQ subfamily.</text>
</comment>
<dbReference type="CDD" id="cd02970">
    <property type="entry name" value="PRX_like2"/>
    <property type="match status" value="1"/>
</dbReference>
<dbReference type="AlphaFoldDB" id="A0A0J6WH37"/>
<keyword evidence="4" id="KW-0049">Antioxidant</keyword>
<dbReference type="InterPro" id="IPR029016">
    <property type="entry name" value="GAF-like_dom_sf"/>
</dbReference>
<dbReference type="PANTHER" id="PTHR42801:SF7">
    <property type="entry name" value="SLL1159 PROTEIN"/>
    <property type="match status" value="1"/>
</dbReference>
<dbReference type="GO" id="GO:0034599">
    <property type="term" value="P:cellular response to oxidative stress"/>
    <property type="evidence" value="ECO:0007669"/>
    <property type="project" value="TreeGrafter"/>
</dbReference>
<dbReference type="InterPro" id="IPR003018">
    <property type="entry name" value="GAF"/>
</dbReference>
<dbReference type="InterPro" id="IPR050924">
    <property type="entry name" value="Peroxiredoxin_BCP/PrxQ"/>
</dbReference>
<dbReference type="EMBL" id="JYNL01000009">
    <property type="protein sequence ID" value="KMO82555.1"/>
    <property type="molecule type" value="Genomic_DNA"/>
</dbReference>
<comment type="catalytic activity">
    <reaction evidence="11">
        <text>a hydroperoxide + [thioredoxin]-dithiol = an alcohol + [thioredoxin]-disulfide + H2O</text>
        <dbReference type="Rhea" id="RHEA:62620"/>
        <dbReference type="Rhea" id="RHEA-COMP:10698"/>
        <dbReference type="Rhea" id="RHEA-COMP:10700"/>
        <dbReference type="ChEBI" id="CHEBI:15377"/>
        <dbReference type="ChEBI" id="CHEBI:29950"/>
        <dbReference type="ChEBI" id="CHEBI:30879"/>
        <dbReference type="ChEBI" id="CHEBI:35924"/>
        <dbReference type="ChEBI" id="CHEBI:50058"/>
        <dbReference type="EC" id="1.11.1.24"/>
    </reaction>
</comment>
<evidence type="ECO:0000256" key="8">
    <source>
        <dbReference type="ARBA" id="ARBA00032824"/>
    </source>
</evidence>
<dbReference type="InterPro" id="IPR013766">
    <property type="entry name" value="Thioredoxin_domain"/>
</dbReference>
<dbReference type="Proteomes" id="UP000036513">
    <property type="component" value="Unassembled WGS sequence"/>
</dbReference>
<dbReference type="RefSeq" id="WP_023363437.1">
    <property type="nucleotide sequence ID" value="NZ_JYNL01000009.1"/>
</dbReference>
<keyword evidence="3 13" id="KW-0575">Peroxidase</keyword>
<dbReference type="PROSITE" id="PS51352">
    <property type="entry name" value="THIOREDOXIN_2"/>
    <property type="match status" value="1"/>
</dbReference>
<keyword evidence="6" id="KW-1015">Disulfide bond</keyword>
<evidence type="ECO:0000256" key="6">
    <source>
        <dbReference type="ARBA" id="ARBA00023157"/>
    </source>
</evidence>
<sequence length="389" mass="40490">MTSSKFTTFSEKVAELAEQLAGVAPPEVLEVFAADQRELQAAGVPASVAVPGTRFPIAELIGADGTSVSSADVLAGAPTVVVFYRGAWCPYCNIALRVYEQDLVPALEARGVRLVAISPQSPDGSVSMQQANELSFAVLSDPGNRIAAALGIVIAPSDEAQAAQKQLGLDLAAVNADGTVALPMPTVAIVDAESVLRWIDVHPNYATRTEPEDILAAVDRVLGRAATSAATTPSLAPVAPRLEELADELGVKSVLVMRSDPDSMVVAATAGPGTAFYRVGAAGSKAGAAPDRVPLYCERVVDGGEAIFVRDSRLDDTFAGNEDETEFGLSNYLGMPVRDAGGHVVGTVCVLDDHARDYDGAARDHLDALRIEVEAIVAADPSALVTDDR</sequence>
<dbReference type="STRING" id="37916.MCHLDSM_01178"/>
<evidence type="ECO:0000256" key="3">
    <source>
        <dbReference type="ARBA" id="ARBA00022559"/>
    </source>
</evidence>
<dbReference type="SMR" id="A0A0J6WH37"/>
<keyword evidence="7" id="KW-0676">Redox-active center</keyword>
<dbReference type="Gene3D" id="3.30.450.40">
    <property type="match status" value="1"/>
</dbReference>
<evidence type="ECO:0000256" key="2">
    <source>
        <dbReference type="ARBA" id="ARBA00013017"/>
    </source>
</evidence>
<feature type="domain" description="Thioredoxin" evidence="12">
    <location>
        <begin position="49"/>
        <end position="223"/>
    </location>
</feature>
<keyword evidence="14" id="KW-1185">Reference proteome</keyword>
<evidence type="ECO:0000256" key="11">
    <source>
        <dbReference type="ARBA" id="ARBA00049091"/>
    </source>
</evidence>
<dbReference type="GeneID" id="71766292"/>
<dbReference type="GO" id="GO:0008379">
    <property type="term" value="F:thioredoxin peroxidase activity"/>
    <property type="evidence" value="ECO:0007669"/>
    <property type="project" value="TreeGrafter"/>
</dbReference>
<accession>A0A0J6WH37</accession>
<dbReference type="Pfam" id="PF01590">
    <property type="entry name" value="GAF"/>
    <property type="match status" value="1"/>
</dbReference>
<dbReference type="Pfam" id="PF00578">
    <property type="entry name" value="AhpC-TSA"/>
    <property type="match status" value="1"/>
</dbReference>
<evidence type="ECO:0000256" key="1">
    <source>
        <dbReference type="ARBA" id="ARBA00003330"/>
    </source>
</evidence>
<evidence type="ECO:0000256" key="9">
    <source>
        <dbReference type="ARBA" id="ARBA00038489"/>
    </source>
</evidence>
<protein>
    <recommendedName>
        <fullName evidence="2">thioredoxin-dependent peroxiredoxin</fullName>
        <ecNumber evidence="2">1.11.1.24</ecNumber>
    </recommendedName>
    <alternativeName>
        <fullName evidence="10">Bacterioferritin comigratory protein</fullName>
    </alternativeName>
    <alternativeName>
        <fullName evidence="8">Thioredoxin peroxidase</fullName>
    </alternativeName>
</protein>
<organism evidence="13 14">
    <name type="scientific">Mycolicibacterium chlorophenolicum</name>
    <dbReference type="NCBI Taxonomy" id="37916"/>
    <lineage>
        <taxon>Bacteria</taxon>
        <taxon>Bacillati</taxon>
        <taxon>Actinomycetota</taxon>
        <taxon>Actinomycetes</taxon>
        <taxon>Mycobacteriales</taxon>
        <taxon>Mycobacteriaceae</taxon>
        <taxon>Mycolicibacterium</taxon>
    </lineage>
</organism>
<dbReference type="GO" id="GO:0045454">
    <property type="term" value="P:cell redox homeostasis"/>
    <property type="evidence" value="ECO:0007669"/>
    <property type="project" value="TreeGrafter"/>
</dbReference>
<evidence type="ECO:0000313" key="14">
    <source>
        <dbReference type="Proteomes" id="UP000036513"/>
    </source>
</evidence>
<evidence type="ECO:0000256" key="7">
    <source>
        <dbReference type="ARBA" id="ARBA00023284"/>
    </source>
</evidence>
<gene>
    <name evidence="13" type="primary">bcp_2</name>
    <name evidence="13" type="ORF">MCHLDSM_01178</name>
</gene>
<proteinExistence type="inferred from homology"/>
<dbReference type="PATRIC" id="fig|37916.4.peg.1058"/>
<reference evidence="13 14" key="1">
    <citation type="journal article" date="2015" name="Genome Biol. Evol.">
        <title>Characterization of Three Mycobacterium spp. with Potential Use in Bioremediation by Genome Sequencing and Comparative Genomics.</title>
        <authorList>
            <person name="Das S."/>
            <person name="Pettersson B.M."/>
            <person name="Behra P.R."/>
            <person name="Ramesh M."/>
            <person name="Dasgupta S."/>
            <person name="Bhattacharya A."/>
            <person name="Kirsebom L.A."/>
        </authorList>
    </citation>
    <scope>NUCLEOTIDE SEQUENCE [LARGE SCALE GENOMIC DNA]</scope>
    <source>
        <strain evidence="13 14">DSM 43826</strain>
    </source>
</reference>
<dbReference type="PANTHER" id="PTHR42801">
    <property type="entry name" value="THIOREDOXIN-DEPENDENT PEROXIDE REDUCTASE"/>
    <property type="match status" value="1"/>
</dbReference>
<comment type="function">
    <text evidence="1">Thiol-specific peroxidase that catalyzes the reduction of hydrogen peroxide and organic hydroperoxides to water and alcohols, respectively. Plays a role in cell protection against oxidative stress by detoxifying peroxides and as sensor of hydrogen peroxide-mediated signaling events.</text>
</comment>
<keyword evidence="5 13" id="KW-0560">Oxidoreductase</keyword>
<evidence type="ECO:0000313" key="13">
    <source>
        <dbReference type="EMBL" id="KMO82555.1"/>
    </source>
</evidence>
<dbReference type="EC" id="1.11.1.24" evidence="2"/>
<name>A0A0J6WH37_9MYCO</name>
<dbReference type="GO" id="GO:0005737">
    <property type="term" value="C:cytoplasm"/>
    <property type="evidence" value="ECO:0007669"/>
    <property type="project" value="TreeGrafter"/>
</dbReference>
<comment type="caution">
    <text evidence="13">The sequence shown here is derived from an EMBL/GenBank/DDBJ whole genome shotgun (WGS) entry which is preliminary data.</text>
</comment>
<dbReference type="InterPro" id="IPR000866">
    <property type="entry name" value="AhpC/TSA"/>
</dbReference>
<dbReference type="SUPFAM" id="SSF52833">
    <property type="entry name" value="Thioredoxin-like"/>
    <property type="match status" value="1"/>
</dbReference>
<dbReference type="SUPFAM" id="SSF55781">
    <property type="entry name" value="GAF domain-like"/>
    <property type="match status" value="1"/>
</dbReference>
<dbReference type="Gene3D" id="3.40.30.10">
    <property type="entry name" value="Glutaredoxin"/>
    <property type="match status" value="1"/>
</dbReference>